<dbReference type="SUPFAM" id="SSF53474">
    <property type="entry name" value="alpha/beta-Hydrolases"/>
    <property type="match status" value="1"/>
</dbReference>
<reference evidence="3 4" key="1">
    <citation type="submission" date="2019-03" db="EMBL/GenBank/DDBJ databases">
        <title>Paraburkholderia sp. 7MH5, isolated from subtropical forest soil.</title>
        <authorList>
            <person name="Gao Z.-H."/>
            <person name="Qiu L.-H."/>
        </authorList>
    </citation>
    <scope>NUCLEOTIDE SEQUENCE [LARGE SCALE GENOMIC DNA]</scope>
    <source>
        <strain evidence="3 4">7MH5</strain>
    </source>
</reference>
<dbReference type="InterPro" id="IPR052897">
    <property type="entry name" value="Sec-Metab_Biosynth_Hydrolase"/>
</dbReference>
<keyword evidence="1" id="KW-0732">Signal</keyword>
<dbReference type="Gene3D" id="3.40.50.1820">
    <property type="entry name" value="alpha/beta hydrolase"/>
    <property type="match status" value="1"/>
</dbReference>
<name>A0A4P7D156_9BURK</name>
<evidence type="ECO:0000313" key="3">
    <source>
        <dbReference type="EMBL" id="QBR01558.1"/>
    </source>
</evidence>
<accession>A0A4P7D156</accession>
<feature type="signal peptide" evidence="1">
    <location>
        <begin position="1"/>
        <end position="25"/>
    </location>
</feature>
<organism evidence="3 4">
    <name type="scientific">Paraburkholderia pallida</name>
    <dbReference type="NCBI Taxonomy" id="2547399"/>
    <lineage>
        <taxon>Bacteria</taxon>
        <taxon>Pseudomonadati</taxon>
        <taxon>Pseudomonadota</taxon>
        <taxon>Betaproteobacteria</taxon>
        <taxon>Burkholderiales</taxon>
        <taxon>Burkholderiaceae</taxon>
        <taxon>Paraburkholderia</taxon>
    </lineage>
</organism>
<dbReference type="InterPro" id="IPR000073">
    <property type="entry name" value="AB_hydrolase_1"/>
</dbReference>
<sequence>MKKPSQISRAAAAVAFFVAALGTHAAIAAPVKNIVLVHGYFADGSGWQAVSKILAHDGYKVAVVQEPETSFGDDVQATTRVIDAQDGPSILVGHSYGGAVVTEAGNDDKVAGLVYVAAFQPDTGESPLELTKKMPPATKAIKATADGHLYIDQANFHEDFAADLPAAETRFMAISQVTPAAQSFGVPITHAAWRTKPSWAVVATADRAINPDLERFMTQRAGSKTVEIDSSHVAYMSHPAEVAKLIEQAARQSGKD</sequence>
<proteinExistence type="predicted"/>
<dbReference type="RefSeq" id="WP_134756341.1">
    <property type="nucleotide sequence ID" value="NZ_CP038150.1"/>
</dbReference>
<dbReference type="InterPro" id="IPR029058">
    <property type="entry name" value="AB_hydrolase_fold"/>
</dbReference>
<feature type="chain" id="PRO_5020736222" evidence="1">
    <location>
        <begin position="26"/>
        <end position="256"/>
    </location>
</feature>
<evidence type="ECO:0000256" key="1">
    <source>
        <dbReference type="SAM" id="SignalP"/>
    </source>
</evidence>
<dbReference type="OrthoDB" id="9112061at2"/>
<dbReference type="EMBL" id="CP038150">
    <property type="protein sequence ID" value="QBR01558.1"/>
    <property type="molecule type" value="Genomic_DNA"/>
</dbReference>
<dbReference type="Proteomes" id="UP000295727">
    <property type="component" value="Chromosome 3"/>
</dbReference>
<gene>
    <name evidence="3" type="ORF">E1956_30755</name>
</gene>
<feature type="domain" description="AB hydrolase-1" evidence="2">
    <location>
        <begin position="34"/>
        <end position="244"/>
    </location>
</feature>
<dbReference type="AlphaFoldDB" id="A0A4P7D156"/>
<protein>
    <submittedName>
        <fullName evidence="3">Alpha/beta hydrolase</fullName>
    </submittedName>
</protein>
<evidence type="ECO:0000313" key="4">
    <source>
        <dbReference type="Proteomes" id="UP000295727"/>
    </source>
</evidence>
<dbReference type="KEGG" id="ppai:E1956_30755"/>
<dbReference type="Pfam" id="PF12697">
    <property type="entry name" value="Abhydrolase_6"/>
    <property type="match status" value="1"/>
</dbReference>
<dbReference type="PANTHER" id="PTHR37017">
    <property type="entry name" value="AB HYDROLASE-1 DOMAIN-CONTAINING PROTEIN-RELATED"/>
    <property type="match status" value="1"/>
</dbReference>
<dbReference type="PANTHER" id="PTHR37017:SF11">
    <property type="entry name" value="ESTERASE_LIPASE_THIOESTERASE DOMAIN-CONTAINING PROTEIN"/>
    <property type="match status" value="1"/>
</dbReference>
<evidence type="ECO:0000259" key="2">
    <source>
        <dbReference type="Pfam" id="PF12697"/>
    </source>
</evidence>
<dbReference type="GO" id="GO:0016787">
    <property type="term" value="F:hydrolase activity"/>
    <property type="evidence" value="ECO:0007669"/>
    <property type="project" value="UniProtKB-KW"/>
</dbReference>
<keyword evidence="3" id="KW-0378">Hydrolase</keyword>
<keyword evidence="4" id="KW-1185">Reference proteome</keyword>